<protein>
    <recommendedName>
        <fullName evidence="12">C2H2-type domain-containing protein</fullName>
    </recommendedName>
</protein>
<dbReference type="Ensembl" id="ENSEEET00000032561.2">
    <property type="protein sequence ID" value="ENSEEEP00000032174.2"/>
    <property type="gene ID" value="ENSEEEG00000015346.2"/>
</dbReference>
<evidence type="ECO:0000259" key="12">
    <source>
        <dbReference type="PROSITE" id="PS50157"/>
    </source>
</evidence>
<feature type="domain" description="C2H2-type" evidence="12">
    <location>
        <begin position="231"/>
        <end position="258"/>
    </location>
</feature>
<dbReference type="GO" id="GO:0000981">
    <property type="term" value="F:DNA-binding transcription factor activity, RNA polymerase II-specific"/>
    <property type="evidence" value="ECO:0007669"/>
    <property type="project" value="TreeGrafter"/>
</dbReference>
<reference evidence="13" key="3">
    <citation type="submission" date="2020-05" db="EMBL/GenBank/DDBJ databases">
        <title>Electrophorus electricus (electric eel) genome, fEleEle1, primary haplotype.</title>
        <authorList>
            <person name="Myers G."/>
            <person name="Meyer A."/>
            <person name="Fedrigo O."/>
            <person name="Formenti G."/>
            <person name="Rhie A."/>
            <person name="Tracey A."/>
            <person name="Sims Y."/>
            <person name="Jarvis E.D."/>
        </authorList>
    </citation>
    <scope>NUCLEOTIDE SEQUENCE [LARGE SCALE GENOMIC DNA]</scope>
</reference>
<sequence>MDKRDQPFHGESAPAQSSETFTVRQNCQWTCNLLTGNYRNETERATQPSPRASDQLQRWDVQSACIASVCLNKEEDTEGVGNRQGNALPFVVDIADRTCKAQGQLGQTPPNNRDTRTSERGSEFPNTLTREVALTMRGISPRLSSLPYTTNPPTTPRVTPNTTRGKSVLQLSPGFITPNSMRAKESIPHKINRGYIGKGHSSMGHTSEVTFSQKGHVAGPVNAGEVKKKFHECSHCGKTFLLKRNLLYHQRYHMAERTHTCTECGKGFVYRCHLKAHMRSHSGERAYNCTECGKSFIYLWNLKKHMTIHLGLRPYCCSTCNKTFIWKSDLKKHKQIHTKKTI</sequence>
<keyword evidence="3" id="KW-0677">Repeat</keyword>
<feature type="domain" description="C2H2-type" evidence="12">
    <location>
        <begin position="315"/>
        <end position="342"/>
    </location>
</feature>
<evidence type="ECO:0000256" key="3">
    <source>
        <dbReference type="ARBA" id="ARBA00022737"/>
    </source>
</evidence>
<feature type="region of interest" description="Disordered" evidence="11">
    <location>
        <begin position="101"/>
        <end position="125"/>
    </location>
</feature>
<dbReference type="SMART" id="SM00355">
    <property type="entry name" value="ZnF_C2H2"/>
    <property type="match status" value="4"/>
</dbReference>
<evidence type="ECO:0000256" key="11">
    <source>
        <dbReference type="SAM" id="MobiDB-lite"/>
    </source>
</evidence>
<dbReference type="SUPFAM" id="SSF57667">
    <property type="entry name" value="beta-beta-alpha zinc fingers"/>
    <property type="match status" value="2"/>
</dbReference>
<evidence type="ECO:0000256" key="4">
    <source>
        <dbReference type="ARBA" id="ARBA00022771"/>
    </source>
</evidence>
<feature type="compositionally biased region" description="Basic and acidic residues" evidence="11">
    <location>
        <begin position="113"/>
        <end position="122"/>
    </location>
</feature>
<keyword evidence="4 10" id="KW-0863">Zinc-finger</keyword>
<dbReference type="PANTHER" id="PTHR23226">
    <property type="entry name" value="ZINC FINGER AND SCAN DOMAIN-CONTAINING"/>
    <property type="match status" value="1"/>
</dbReference>
<dbReference type="FunFam" id="3.30.160.60:FF:000218">
    <property type="entry name" value="Zinc finger protein 10"/>
    <property type="match status" value="1"/>
</dbReference>
<dbReference type="AlphaFoldDB" id="A0A4W4G6F9"/>
<dbReference type="InterPro" id="IPR013087">
    <property type="entry name" value="Znf_C2H2_type"/>
</dbReference>
<keyword evidence="8" id="KW-0804">Transcription</keyword>
<comment type="subcellular location">
    <subcellularLocation>
        <location evidence="1">Nucleus</location>
    </subcellularLocation>
</comment>
<proteinExistence type="predicted"/>
<name>A0A4W4G6F9_ELEEL</name>
<evidence type="ECO:0000256" key="7">
    <source>
        <dbReference type="ARBA" id="ARBA00023125"/>
    </source>
</evidence>
<dbReference type="FunFam" id="3.30.160.60:FF:001483">
    <property type="entry name" value="Zinc finger protein 1005"/>
    <property type="match status" value="1"/>
</dbReference>
<dbReference type="PANTHER" id="PTHR23226:SF416">
    <property type="entry name" value="FI01424P"/>
    <property type="match status" value="1"/>
</dbReference>
<feature type="domain" description="C2H2-type" evidence="12">
    <location>
        <begin position="259"/>
        <end position="286"/>
    </location>
</feature>
<evidence type="ECO:0000256" key="1">
    <source>
        <dbReference type="ARBA" id="ARBA00004123"/>
    </source>
</evidence>
<reference evidence="14" key="1">
    <citation type="journal article" date="2014" name="Science">
        <title>Nonhuman genetics. Genomic basis for the convergent evolution of electric organs.</title>
        <authorList>
            <person name="Gallant J.R."/>
            <person name="Traeger L.L."/>
            <person name="Volkening J.D."/>
            <person name="Moffett H."/>
            <person name="Chen P.H."/>
            <person name="Novina C.D."/>
            <person name="Phillips G.N.Jr."/>
            <person name="Anand R."/>
            <person name="Wells G.B."/>
            <person name="Pinch M."/>
            <person name="Guth R."/>
            <person name="Unguez G.A."/>
            <person name="Albert J.S."/>
            <person name="Zakon H.H."/>
            <person name="Samanta M.P."/>
            <person name="Sussman M.R."/>
        </authorList>
    </citation>
    <scope>NUCLEOTIDE SEQUENCE [LARGE SCALE GENOMIC DNA]</scope>
</reference>
<accession>A0A4W4G6F9</accession>
<feature type="region of interest" description="Disordered" evidence="11">
    <location>
        <begin position="142"/>
        <end position="180"/>
    </location>
</feature>
<dbReference type="Gene3D" id="3.30.160.60">
    <property type="entry name" value="Classic Zinc Finger"/>
    <property type="match status" value="4"/>
</dbReference>
<evidence type="ECO:0000256" key="5">
    <source>
        <dbReference type="ARBA" id="ARBA00022833"/>
    </source>
</evidence>
<feature type="domain" description="C2H2-type" evidence="12">
    <location>
        <begin position="287"/>
        <end position="314"/>
    </location>
</feature>
<evidence type="ECO:0000256" key="10">
    <source>
        <dbReference type="PROSITE-ProRule" id="PRU00042"/>
    </source>
</evidence>
<dbReference type="GO" id="GO:0005634">
    <property type="term" value="C:nucleus"/>
    <property type="evidence" value="ECO:0007669"/>
    <property type="project" value="UniProtKB-SubCell"/>
</dbReference>
<reference evidence="13" key="4">
    <citation type="submission" date="2025-08" db="UniProtKB">
        <authorList>
            <consortium name="Ensembl"/>
        </authorList>
    </citation>
    <scope>IDENTIFICATION</scope>
</reference>
<keyword evidence="7" id="KW-0238">DNA-binding</keyword>
<dbReference type="PROSITE" id="PS50157">
    <property type="entry name" value="ZINC_FINGER_C2H2_2"/>
    <property type="match status" value="4"/>
</dbReference>
<feature type="compositionally biased region" description="Low complexity" evidence="11">
    <location>
        <begin position="149"/>
        <end position="164"/>
    </location>
</feature>
<organism evidence="13 14">
    <name type="scientific">Electrophorus electricus</name>
    <name type="common">Electric eel</name>
    <name type="synonym">Gymnotus electricus</name>
    <dbReference type="NCBI Taxonomy" id="8005"/>
    <lineage>
        <taxon>Eukaryota</taxon>
        <taxon>Metazoa</taxon>
        <taxon>Chordata</taxon>
        <taxon>Craniata</taxon>
        <taxon>Vertebrata</taxon>
        <taxon>Euteleostomi</taxon>
        <taxon>Actinopterygii</taxon>
        <taxon>Neopterygii</taxon>
        <taxon>Teleostei</taxon>
        <taxon>Ostariophysi</taxon>
        <taxon>Gymnotiformes</taxon>
        <taxon>Gymnotoidei</taxon>
        <taxon>Gymnotidae</taxon>
        <taxon>Electrophorus</taxon>
    </lineage>
</organism>
<dbReference type="GO" id="GO:0000978">
    <property type="term" value="F:RNA polymerase II cis-regulatory region sequence-specific DNA binding"/>
    <property type="evidence" value="ECO:0007669"/>
    <property type="project" value="TreeGrafter"/>
</dbReference>
<keyword evidence="9" id="KW-0539">Nucleus</keyword>
<keyword evidence="6" id="KW-0805">Transcription regulation</keyword>
<keyword evidence="2" id="KW-0479">Metal-binding</keyword>
<dbReference type="FunFam" id="3.30.160.60:FF:000646">
    <property type="entry name" value="Myeloid zinc finger 1"/>
    <property type="match status" value="1"/>
</dbReference>
<evidence type="ECO:0000256" key="9">
    <source>
        <dbReference type="ARBA" id="ARBA00023242"/>
    </source>
</evidence>
<keyword evidence="5" id="KW-0862">Zinc</keyword>
<evidence type="ECO:0000256" key="8">
    <source>
        <dbReference type="ARBA" id="ARBA00023163"/>
    </source>
</evidence>
<reference evidence="14" key="2">
    <citation type="journal article" date="2017" name="Sci. Adv.">
        <title>A tail of two voltages: Proteomic comparison of the three electric organs of the electric eel.</title>
        <authorList>
            <person name="Traeger L.L."/>
            <person name="Sabat G."/>
            <person name="Barrett-Wilt G.A."/>
            <person name="Wells G.B."/>
            <person name="Sussman M.R."/>
        </authorList>
    </citation>
    <scope>NUCLEOTIDE SEQUENCE [LARGE SCALE GENOMIC DNA]</scope>
</reference>
<evidence type="ECO:0000313" key="14">
    <source>
        <dbReference type="Proteomes" id="UP000314983"/>
    </source>
</evidence>
<dbReference type="GeneTree" id="ENSGT01150000286918"/>
<keyword evidence="14" id="KW-1185">Reference proteome</keyword>
<evidence type="ECO:0000256" key="6">
    <source>
        <dbReference type="ARBA" id="ARBA00023015"/>
    </source>
</evidence>
<evidence type="ECO:0000256" key="2">
    <source>
        <dbReference type="ARBA" id="ARBA00022723"/>
    </source>
</evidence>
<reference evidence="13" key="5">
    <citation type="submission" date="2025-09" db="UniProtKB">
        <authorList>
            <consortium name="Ensembl"/>
        </authorList>
    </citation>
    <scope>IDENTIFICATION</scope>
</reference>
<dbReference type="InterPro" id="IPR036236">
    <property type="entry name" value="Znf_C2H2_sf"/>
</dbReference>
<dbReference type="GO" id="GO:0008270">
    <property type="term" value="F:zinc ion binding"/>
    <property type="evidence" value="ECO:0007669"/>
    <property type="project" value="UniProtKB-KW"/>
</dbReference>
<dbReference type="STRING" id="8005.ENSEEEP00000032174"/>
<dbReference type="Pfam" id="PF00096">
    <property type="entry name" value="zf-C2H2"/>
    <property type="match status" value="2"/>
</dbReference>
<dbReference type="Proteomes" id="UP000314983">
    <property type="component" value="Chromosome 12"/>
</dbReference>
<dbReference type="PROSITE" id="PS00028">
    <property type="entry name" value="ZINC_FINGER_C2H2_1"/>
    <property type="match status" value="4"/>
</dbReference>
<evidence type="ECO:0000313" key="13">
    <source>
        <dbReference type="Ensembl" id="ENSEEEP00000032174.2"/>
    </source>
</evidence>